<organism evidence="2 3">
    <name type="scientific">Ampelomyces quisqualis</name>
    <name type="common">Powdery mildew agent</name>
    <dbReference type="NCBI Taxonomy" id="50730"/>
    <lineage>
        <taxon>Eukaryota</taxon>
        <taxon>Fungi</taxon>
        <taxon>Dikarya</taxon>
        <taxon>Ascomycota</taxon>
        <taxon>Pezizomycotina</taxon>
        <taxon>Dothideomycetes</taxon>
        <taxon>Pleosporomycetidae</taxon>
        <taxon>Pleosporales</taxon>
        <taxon>Pleosporineae</taxon>
        <taxon>Phaeosphaeriaceae</taxon>
        <taxon>Ampelomyces</taxon>
    </lineage>
</organism>
<accession>A0A6A5QAU2</accession>
<dbReference type="OrthoDB" id="5230873at2759"/>
<evidence type="ECO:0000256" key="1">
    <source>
        <dbReference type="SAM" id="SignalP"/>
    </source>
</evidence>
<gene>
    <name evidence="2" type="ORF">BDU57DRAFT_523020</name>
</gene>
<feature type="signal peptide" evidence="1">
    <location>
        <begin position="1"/>
        <end position="20"/>
    </location>
</feature>
<dbReference type="EMBL" id="ML979140">
    <property type="protein sequence ID" value="KAF1912625.1"/>
    <property type="molecule type" value="Genomic_DNA"/>
</dbReference>
<keyword evidence="3" id="KW-1185">Reference proteome</keyword>
<proteinExistence type="predicted"/>
<dbReference type="AlphaFoldDB" id="A0A6A5QAU2"/>
<keyword evidence="1" id="KW-0732">Signal</keyword>
<evidence type="ECO:0000313" key="2">
    <source>
        <dbReference type="EMBL" id="KAF1912625.1"/>
    </source>
</evidence>
<reference evidence="2" key="1">
    <citation type="journal article" date="2020" name="Stud. Mycol.">
        <title>101 Dothideomycetes genomes: a test case for predicting lifestyles and emergence of pathogens.</title>
        <authorList>
            <person name="Haridas S."/>
            <person name="Albert R."/>
            <person name="Binder M."/>
            <person name="Bloem J."/>
            <person name="Labutti K."/>
            <person name="Salamov A."/>
            <person name="Andreopoulos B."/>
            <person name="Baker S."/>
            <person name="Barry K."/>
            <person name="Bills G."/>
            <person name="Bluhm B."/>
            <person name="Cannon C."/>
            <person name="Castanera R."/>
            <person name="Culley D."/>
            <person name="Daum C."/>
            <person name="Ezra D."/>
            <person name="Gonzalez J."/>
            <person name="Henrissat B."/>
            <person name="Kuo A."/>
            <person name="Liang C."/>
            <person name="Lipzen A."/>
            <person name="Lutzoni F."/>
            <person name="Magnuson J."/>
            <person name="Mondo S."/>
            <person name="Nolan M."/>
            <person name="Ohm R."/>
            <person name="Pangilinan J."/>
            <person name="Park H.-J."/>
            <person name="Ramirez L."/>
            <person name="Alfaro M."/>
            <person name="Sun H."/>
            <person name="Tritt A."/>
            <person name="Yoshinaga Y."/>
            <person name="Zwiers L.-H."/>
            <person name="Turgeon B."/>
            <person name="Goodwin S."/>
            <person name="Spatafora J."/>
            <person name="Crous P."/>
            <person name="Grigoriev I."/>
        </authorList>
    </citation>
    <scope>NUCLEOTIDE SEQUENCE</scope>
    <source>
        <strain evidence="2">HMLAC05119</strain>
    </source>
</reference>
<sequence>MFSSPQIIFFATLLPTAVFGATSRNESDPFQLYVYGEDLGGLPLVYSENYAYAMSPNISFPDDSNADVVQFVNGTDNMWIGSPSTKNTNWNNVTLFVPTADDDVTSVGFLASNDTQGNSSVKTTGFSWYGQTAVRIEQDGTVNTKFTALRLSNGAFQIYWNDSSLGQIPVTLRSKAPGNLLNTTA</sequence>
<dbReference type="Proteomes" id="UP000800096">
    <property type="component" value="Unassembled WGS sequence"/>
</dbReference>
<protein>
    <submittedName>
        <fullName evidence="2">Uncharacterized protein</fullName>
    </submittedName>
</protein>
<name>A0A6A5QAU2_AMPQU</name>
<feature type="chain" id="PRO_5025577332" evidence="1">
    <location>
        <begin position="21"/>
        <end position="185"/>
    </location>
</feature>
<evidence type="ECO:0000313" key="3">
    <source>
        <dbReference type="Proteomes" id="UP000800096"/>
    </source>
</evidence>